<dbReference type="Gene3D" id="1.10.8.260">
    <property type="entry name" value="HI0933 insert domain-like"/>
    <property type="match status" value="1"/>
</dbReference>
<evidence type="ECO:0000313" key="6">
    <source>
        <dbReference type="EMBL" id="MDT2810086.1"/>
    </source>
</evidence>
<dbReference type="SUPFAM" id="SSF51905">
    <property type="entry name" value="FAD/NAD(P)-binding domain"/>
    <property type="match status" value="1"/>
</dbReference>
<dbReference type="Proteomes" id="UP001256711">
    <property type="component" value="Unassembled WGS sequence"/>
</dbReference>
<dbReference type="EMBL" id="JARQBJ010000002">
    <property type="protein sequence ID" value="MDT2810086.1"/>
    <property type="molecule type" value="Genomic_DNA"/>
</dbReference>
<proteinExistence type="predicted"/>
<evidence type="ECO:0000256" key="3">
    <source>
        <dbReference type="ARBA" id="ARBA00022827"/>
    </source>
</evidence>
<dbReference type="InterPro" id="IPR023166">
    <property type="entry name" value="BaiN-like_dom_sf"/>
</dbReference>
<dbReference type="RefSeq" id="WP_311835330.1">
    <property type="nucleotide sequence ID" value="NZ_JARQBJ010000002.1"/>
</dbReference>
<dbReference type="NCBIfam" id="TIGR00275">
    <property type="entry name" value="aminoacetone oxidase family FAD-binding enzyme"/>
    <property type="match status" value="1"/>
</dbReference>
<evidence type="ECO:0000259" key="5">
    <source>
        <dbReference type="Pfam" id="PF22780"/>
    </source>
</evidence>
<gene>
    <name evidence="6" type="ORF">P7H43_06290</name>
</gene>
<keyword evidence="3" id="KW-0274">FAD</keyword>
<dbReference type="InterPro" id="IPR057661">
    <property type="entry name" value="RsdA/BaiN/AoA(So)_Rossmann"/>
</dbReference>
<name>A0AAW8TUX6_9ENTE</name>
<feature type="domain" description="RsdA/BaiN/AoA(So)-like Rossmann fold-like" evidence="4">
    <location>
        <begin position="13"/>
        <end position="417"/>
    </location>
</feature>
<evidence type="ECO:0000256" key="2">
    <source>
        <dbReference type="ARBA" id="ARBA00022630"/>
    </source>
</evidence>
<dbReference type="SUPFAM" id="SSF160996">
    <property type="entry name" value="HI0933 insert domain-like"/>
    <property type="match status" value="1"/>
</dbReference>
<comment type="cofactor">
    <cofactor evidence="1">
        <name>FAD</name>
        <dbReference type="ChEBI" id="CHEBI:57692"/>
    </cofactor>
</comment>
<evidence type="ECO:0000313" key="7">
    <source>
        <dbReference type="Proteomes" id="UP001256711"/>
    </source>
</evidence>
<sequence length="427" mass="45736">MKKGCVTMKKRYDVIVIGAGPAGLMAAISAGQQGASVLLLEKNKKAGKKLRMTGGGRCNVTNQRPVDDLITHIPGNGRFLYSTFAQWNNQDIMAFFAQHNVALKEEDHGRMFPVSDRSKTIVDALVAAAIEAGVDLEFSCNVTKLITQEEMVQGVRCDLGDVAATCVIVTTGGKTYPGTGATGDGYTFAKSVGHHITPLFATEAPLISEADFIKAGTLQGLSLQGIALSVLSPKGKKIITHEMDLLFTHFGLSGPAALRCAYFVNRQLRETGQPVLVELDSLPQVSAKALLAQLQQQLQTKKQAKNALAGLVPERLLHYFLDQCGLADCIGFDASQKQIEQLCDFLKAFQIPVIRTIALEKAFVTAGGVAVKEVQPKTLESKYCQGLFFAGEVLDINGYTGGYNITAALCTGHVAGQHAAEIAGYWG</sequence>
<dbReference type="PANTHER" id="PTHR42887:SF2">
    <property type="entry name" value="OS12G0638800 PROTEIN"/>
    <property type="match status" value="1"/>
</dbReference>
<dbReference type="Gene3D" id="3.50.50.60">
    <property type="entry name" value="FAD/NAD(P)-binding domain"/>
    <property type="match status" value="1"/>
</dbReference>
<dbReference type="PRINTS" id="PR00411">
    <property type="entry name" value="PNDRDTASEI"/>
</dbReference>
<dbReference type="InterPro" id="IPR055178">
    <property type="entry name" value="RsdA/BaiN/AoA(So)-like_dom"/>
</dbReference>
<reference evidence="6" key="1">
    <citation type="submission" date="2023-03" db="EMBL/GenBank/DDBJ databases">
        <authorList>
            <person name="Shen W."/>
            <person name="Cai J."/>
        </authorList>
    </citation>
    <scope>NUCLEOTIDE SEQUENCE</scope>
    <source>
        <strain evidence="6">B226-2</strain>
    </source>
</reference>
<dbReference type="Pfam" id="PF22780">
    <property type="entry name" value="HI0933_like_1st"/>
    <property type="match status" value="1"/>
</dbReference>
<keyword evidence="2" id="KW-0285">Flavoprotein</keyword>
<protein>
    <submittedName>
        <fullName evidence="6">NAD(P)/FAD-dependent oxidoreductase</fullName>
    </submittedName>
</protein>
<dbReference type="Gene3D" id="2.40.30.10">
    <property type="entry name" value="Translation factors"/>
    <property type="match status" value="1"/>
</dbReference>
<dbReference type="PANTHER" id="PTHR42887">
    <property type="entry name" value="OS12G0638800 PROTEIN"/>
    <property type="match status" value="1"/>
</dbReference>
<dbReference type="AlphaFoldDB" id="A0AAW8TUX6"/>
<evidence type="ECO:0000256" key="1">
    <source>
        <dbReference type="ARBA" id="ARBA00001974"/>
    </source>
</evidence>
<organism evidence="6 7">
    <name type="scientific">Enterococcus asini</name>
    <dbReference type="NCBI Taxonomy" id="57732"/>
    <lineage>
        <taxon>Bacteria</taxon>
        <taxon>Bacillati</taxon>
        <taxon>Bacillota</taxon>
        <taxon>Bacilli</taxon>
        <taxon>Lactobacillales</taxon>
        <taxon>Enterococcaceae</taxon>
        <taxon>Enterococcus</taxon>
    </lineage>
</organism>
<dbReference type="InterPro" id="IPR004792">
    <property type="entry name" value="BaiN-like"/>
</dbReference>
<dbReference type="InterPro" id="IPR036188">
    <property type="entry name" value="FAD/NAD-bd_sf"/>
</dbReference>
<comment type="caution">
    <text evidence="6">The sequence shown here is derived from an EMBL/GenBank/DDBJ whole genome shotgun (WGS) entry which is preliminary data.</text>
</comment>
<accession>A0AAW8TUX6</accession>
<evidence type="ECO:0000259" key="4">
    <source>
        <dbReference type="Pfam" id="PF03486"/>
    </source>
</evidence>
<feature type="domain" description="RsdA/BaiN/AoA(So)-like insert" evidence="5">
    <location>
        <begin position="201"/>
        <end position="364"/>
    </location>
</feature>
<dbReference type="Pfam" id="PF03486">
    <property type="entry name" value="HI0933_like"/>
    <property type="match status" value="1"/>
</dbReference>